<dbReference type="Proteomes" id="UP000287022">
    <property type="component" value="Unassembled WGS sequence"/>
</dbReference>
<gene>
    <name evidence="2" type="ORF">CWI80_05270</name>
</gene>
<evidence type="ECO:0000313" key="2">
    <source>
        <dbReference type="EMBL" id="RUO74748.1"/>
    </source>
</evidence>
<evidence type="ECO:0008006" key="4">
    <source>
        <dbReference type="Google" id="ProtNLM"/>
    </source>
</evidence>
<accession>A0A432Z9Y5</accession>
<keyword evidence="1" id="KW-0812">Transmembrane</keyword>
<sequence>MSQMWQQLQEKFAALPLPRRKFWFVLALLFVLYLGVWVLAMPAWQNYQLEQTKVSQQRQQLSLLRQQLEVVDIRLAGDPTAPLRSRLKQLQTQLDEVNQRIKTETNYVSAADNRALLQALLGSAEQLDVKSAQALPAERVYGDGDATAGEIYKHRLQLVVSGSYQQVFDYFKRLEGLPWSFYWQRMDYQVAEYPEAQVLLEIYTLSLERDYVAS</sequence>
<organism evidence="2 3">
    <name type="scientific">Pseudidiomarina sediminum</name>
    <dbReference type="NCBI Taxonomy" id="431675"/>
    <lineage>
        <taxon>Bacteria</taxon>
        <taxon>Pseudomonadati</taxon>
        <taxon>Pseudomonadota</taxon>
        <taxon>Gammaproteobacteria</taxon>
        <taxon>Alteromonadales</taxon>
        <taxon>Idiomarinaceae</taxon>
        <taxon>Pseudidiomarina</taxon>
    </lineage>
</organism>
<keyword evidence="1" id="KW-1133">Transmembrane helix</keyword>
<dbReference type="AlphaFoldDB" id="A0A432Z9Y5"/>
<evidence type="ECO:0000313" key="3">
    <source>
        <dbReference type="Proteomes" id="UP000287022"/>
    </source>
</evidence>
<proteinExistence type="predicted"/>
<reference evidence="3" key="1">
    <citation type="journal article" date="2018" name="Front. Microbiol.">
        <title>Genome-Based Analysis Reveals the Taxonomy and Diversity of the Family Idiomarinaceae.</title>
        <authorList>
            <person name="Liu Y."/>
            <person name="Lai Q."/>
            <person name="Shao Z."/>
        </authorList>
    </citation>
    <scope>NUCLEOTIDE SEQUENCE [LARGE SCALE GENOMIC DNA]</scope>
    <source>
        <strain evidence="3">c121</strain>
    </source>
</reference>
<dbReference type="STRING" id="1122124.GCA_000423165_00346"/>
<dbReference type="EMBL" id="PIQE01000001">
    <property type="protein sequence ID" value="RUO74748.1"/>
    <property type="molecule type" value="Genomic_DNA"/>
</dbReference>
<comment type="caution">
    <text evidence="2">The sequence shown here is derived from an EMBL/GenBank/DDBJ whole genome shotgun (WGS) entry which is preliminary data.</text>
</comment>
<keyword evidence="3" id="KW-1185">Reference proteome</keyword>
<name>A0A432Z9Y5_9GAMM</name>
<protein>
    <recommendedName>
        <fullName evidence="4">MSHA biogenesis protein MshJ</fullName>
    </recommendedName>
</protein>
<evidence type="ECO:0000256" key="1">
    <source>
        <dbReference type="SAM" id="Phobius"/>
    </source>
</evidence>
<keyword evidence="1" id="KW-0472">Membrane</keyword>
<dbReference type="RefSeq" id="WP_026861413.1">
    <property type="nucleotide sequence ID" value="NZ_JAHVIQ010000001.1"/>
</dbReference>
<feature type="transmembrane region" description="Helical" evidence="1">
    <location>
        <begin position="21"/>
        <end position="44"/>
    </location>
</feature>